<comment type="caution">
    <text evidence="2">The sequence shown here is derived from an EMBL/GenBank/DDBJ whole genome shotgun (WGS) entry which is preliminary data.</text>
</comment>
<dbReference type="Proteomes" id="UP001148614">
    <property type="component" value="Unassembled WGS sequence"/>
</dbReference>
<evidence type="ECO:0000256" key="1">
    <source>
        <dbReference type="SAM" id="MobiDB-lite"/>
    </source>
</evidence>
<reference evidence="2" key="1">
    <citation type="submission" date="2022-07" db="EMBL/GenBank/DDBJ databases">
        <title>Genome Sequence of Xylaria arbuscula.</title>
        <authorList>
            <person name="Buettner E."/>
        </authorList>
    </citation>
    <scope>NUCLEOTIDE SEQUENCE</scope>
    <source>
        <strain evidence="2">VT107</strain>
    </source>
</reference>
<accession>A0A9W8TGG9</accession>
<dbReference type="AlphaFoldDB" id="A0A9W8TGG9"/>
<dbReference type="EMBL" id="JANPWZ010003176">
    <property type="protein sequence ID" value="KAJ3553924.1"/>
    <property type="molecule type" value="Genomic_DNA"/>
</dbReference>
<feature type="compositionally biased region" description="Polar residues" evidence="1">
    <location>
        <begin position="46"/>
        <end position="60"/>
    </location>
</feature>
<evidence type="ECO:0000313" key="3">
    <source>
        <dbReference type="Proteomes" id="UP001148614"/>
    </source>
</evidence>
<gene>
    <name evidence="2" type="ORF">NPX13_g10760</name>
</gene>
<organism evidence="2 3">
    <name type="scientific">Xylaria arbuscula</name>
    <dbReference type="NCBI Taxonomy" id="114810"/>
    <lineage>
        <taxon>Eukaryota</taxon>
        <taxon>Fungi</taxon>
        <taxon>Dikarya</taxon>
        <taxon>Ascomycota</taxon>
        <taxon>Pezizomycotina</taxon>
        <taxon>Sordariomycetes</taxon>
        <taxon>Xylariomycetidae</taxon>
        <taxon>Xylariales</taxon>
        <taxon>Xylariaceae</taxon>
        <taxon>Xylaria</taxon>
    </lineage>
</organism>
<feature type="region of interest" description="Disordered" evidence="1">
    <location>
        <begin position="1"/>
        <end position="60"/>
    </location>
</feature>
<keyword evidence="3" id="KW-1185">Reference proteome</keyword>
<feature type="compositionally biased region" description="Basic and acidic residues" evidence="1">
    <location>
        <begin position="29"/>
        <end position="45"/>
    </location>
</feature>
<dbReference type="VEuPathDB" id="FungiDB:F4678DRAFT_451655"/>
<sequence length="184" mass="20660">MSSSSGTNSTIVNPHGAPQNPGDIYLQSEDIRRRVFDPSHDRQRSYGETNYQGSPALQNTGFDWNSPANNYRAHIPAGETSANSSDYTPLSNVAQASYRAEDEFDTKREIPDSETAYHSRWFDSIPRDTLLNLGFAPGEGMEADFFELCANPDPIDSTPINYSADQTEDEEAIWRRLVMRGRFI</sequence>
<evidence type="ECO:0000313" key="2">
    <source>
        <dbReference type="EMBL" id="KAJ3553924.1"/>
    </source>
</evidence>
<proteinExistence type="predicted"/>
<name>A0A9W8TGG9_9PEZI</name>
<protein>
    <submittedName>
        <fullName evidence="2">Uncharacterized protein</fullName>
    </submittedName>
</protein>
<feature type="compositionally biased region" description="Polar residues" evidence="1">
    <location>
        <begin position="1"/>
        <end position="12"/>
    </location>
</feature>